<evidence type="ECO:0000313" key="3">
    <source>
        <dbReference type="Proteomes" id="UP000247810"/>
    </source>
</evidence>
<keyword evidence="3" id="KW-1185">Reference proteome</keyword>
<gene>
    <name evidence="2" type="ORF">BO71DRAFT_131851</name>
</gene>
<organism evidence="2 3">
    <name type="scientific">Aspergillus ellipticus CBS 707.79</name>
    <dbReference type="NCBI Taxonomy" id="1448320"/>
    <lineage>
        <taxon>Eukaryota</taxon>
        <taxon>Fungi</taxon>
        <taxon>Dikarya</taxon>
        <taxon>Ascomycota</taxon>
        <taxon>Pezizomycotina</taxon>
        <taxon>Eurotiomycetes</taxon>
        <taxon>Eurotiomycetidae</taxon>
        <taxon>Eurotiales</taxon>
        <taxon>Aspergillaceae</taxon>
        <taxon>Aspergillus</taxon>
        <taxon>Aspergillus subgen. Circumdati</taxon>
    </lineage>
</organism>
<feature type="signal peptide" evidence="1">
    <location>
        <begin position="1"/>
        <end position="16"/>
    </location>
</feature>
<dbReference type="EMBL" id="KZ826078">
    <property type="protein sequence ID" value="PYH88606.1"/>
    <property type="molecule type" value="Genomic_DNA"/>
</dbReference>
<protein>
    <submittedName>
        <fullName evidence="2">Uncharacterized protein</fullName>
    </submittedName>
</protein>
<accession>A0A319CTH4</accession>
<evidence type="ECO:0000256" key="1">
    <source>
        <dbReference type="SAM" id="SignalP"/>
    </source>
</evidence>
<proteinExistence type="predicted"/>
<feature type="chain" id="PRO_5016257262" evidence="1">
    <location>
        <begin position="17"/>
        <end position="197"/>
    </location>
</feature>
<evidence type="ECO:0000313" key="2">
    <source>
        <dbReference type="EMBL" id="PYH88606.1"/>
    </source>
</evidence>
<keyword evidence="1" id="KW-0732">Signal</keyword>
<dbReference type="VEuPathDB" id="FungiDB:BO71DRAFT_131851"/>
<dbReference type="AlphaFoldDB" id="A0A319CTH4"/>
<reference evidence="2 3" key="1">
    <citation type="submission" date="2018-02" db="EMBL/GenBank/DDBJ databases">
        <title>The genomes of Aspergillus section Nigri reveals drivers in fungal speciation.</title>
        <authorList>
            <consortium name="DOE Joint Genome Institute"/>
            <person name="Vesth T.C."/>
            <person name="Nybo J."/>
            <person name="Theobald S."/>
            <person name="Brandl J."/>
            <person name="Frisvad J.C."/>
            <person name="Nielsen K.F."/>
            <person name="Lyhne E.K."/>
            <person name="Kogle M.E."/>
            <person name="Kuo A."/>
            <person name="Riley R."/>
            <person name="Clum A."/>
            <person name="Nolan M."/>
            <person name="Lipzen A."/>
            <person name="Salamov A."/>
            <person name="Henrissat B."/>
            <person name="Wiebenga A."/>
            <person name="De vries R.P."/>
            <person name="Grigoriev I.V."/>
            <person name="Mortensen U.H."/>
            <person name="Andersen M.R."/>
            <person name="Baker S.E."/>
        </authorList>
    </citation>
    <scope>NUCLEOTIDE SEQUENCE [LARGE SCALE GENOMIC DNA]</scope>
    <source>
        <strain evidence="2 3">CBS 707.79</strain>
    </source>
</reference>
<dbReference type="OrthoDB" id="4509278at2759"/>
<sequence length="197" mass="19761">MKLAFVPVLFTTTTLGLSIPRGQSGTVPITFIGAGGAQFSQDIPTDGSFVQITNALSVSHISSSTDGVTCTFDGVDHGITTVSGVAEVDVGPPQTQVDGACSVGSTPPTHPVQSQPSGGEVLITFVGAANAQFSQQFPTDGSETTISNALSISHIMSNTGGVSCTFHGVDNSVTDVSGAETVDVGPPQTQVSGSCTA</sequence>
<dbReference type="Proteomes" id="UP000247810">
    <property type="component" value="Unassembled WGS sequence"/>
</dbReference>
<name>A0A319CTH4_9EURO</name>